<sequence>MKPENLAGLSDQELLQKINKIRSNRIIDAVIIGFTIGVVIYSAVKNGFGFFTFFPLLLTYIIARNSKNNKILEKEIQKELNSRNLEQL</sequence>
<keyword evidence="3" id="KW-1185">Reference proteome</keyword>
<reference evidence="2 3" key="1">
    <citation type="submission" date="2019-01" db="EMBL/GenBank/DDBJ databases">
        <title>Flavobacterium sp. nov.,isolated from freshwater.</title>
        <authorList>
            <person name="Zhang R."/>
            <person name="Du Z.-J."/>
        </authorList>
    </citation>
    <scope>NUCLEOTIDE SEQUENCE [LARGE SCALE GENOMIC DNA]</scope>
    <source>
        <strain evidence="2 3">1E403</strain>
    </source>
</reference>
<dbReference type="OrthoDB" id="713928at2"/>
<evidence type="ECO:0000313" key="2">
    <source>
        <dbReference type="EMBL" id="RWX02524.1"/>
    </source>
</evidence>
<dbReference type="Proteomes" id="UP000287527">
    <property type="component" value="Unassembled WGS sequence"/>
</dbReference>
<organism evidence="2 3">
    <name type="scientific">Flavobacterium cerinum</name>
    <dbReference type="NCBI Taxonomy" id="2502784"/>
    <lineage>
        <taxon>Bacteria</taxon>
        <taxon>Pseudomonadati</taxon>
        <taxon>Bacteroidota</taxon>
        <taxon>Flavobacteriia</taxon>
        <taxon>Flavobacteriales</taxon>
        <taxon>Flavobacteriaceae</taxon>
        <taxon>Flavobacterium</taxon>
    </lineage>
</organism>
<keyword evidence="1" id="KW-1133">Transmembrane helix</keyword>
<proteinExistence type="predicted"/>
<protein>
    <recommendedName>
        <fullName evidence="4">FUSC family protein</fullName>
    </recommendedName>
</protein>
<feature type="transmembrane region" description="Helical" evidence="1">
    <location>
        <begin position="26"/>
        <end position="44"/>
    </location>
</feature>
<dbReference type="EMBL" id="SBII01000002">
    <property type="protein sequence ID" value="RWX02524.1"/>
    <property type="molecule type" value="Genomic_DNA"/>
</dbReference>
<dbReference type="RefSeq" id="WP_128388796.1">
    <property type="nucleotide sequence ID" value="NZ_SBII01000002.1"/>
</dbReference>
<keyword evidence="1" id="KW-0472">Membrane</keyword>
<dbReference type="AlphaFoldDB" id="A0A3S4T390"/>
<gene>
    <name evidence="2" type="ORF">EPI11_04715</name>
</gene>
<keyword evidence="1" id="KW-0812">Transmembrane</keyword>
<evidence type="ECO:0000256" key="1">
    <source>
        <dbReference type="SAM" id="Phobius"/>
    </source>
</evidence>
<accession>A0A3S4T390</accession>
<name>A0A3S4T390_9FLAO</name>
<evidence type="ECO:0008006" key="4">
    <source>
        <dbReference type="Google" id="ProtNLM"/>
    </source>
</evidence>
<feature type="transmembrane region" description="Helical" evidence="1">
    <location>
        <begin position="50"/>
        <end position="66"/>
    </location>
</feature>
<comment type="caution">
    <text evidence="2">The sequence shown here is derived from an EMBL/GenBank/DDBJ whole genome shotgun (WGS) entry which is preliminary data.</text>
</comment>
<evidence type="ECO:0000313" key="3">
    <source>
        <dbReference type="Proteomes" id="UP000287527"/>
    </source>
</evidence>